<dbReference type="GO" id="GO:0016810">
    <property type="term" value="F:hydrolase activity, acting on carbon-nitrogen (but not peptide) bonds"/>
    <property type="evidence" value="ECO:0007669"/>
    <property type="project" value="InterPro"/>
</dbReference>
<feature type="domain" description="NodB homology" evidence="1">
    <location>
        <begin position="35"/>
        <end position="214"/>
    </location>
</feature>
<name>A0A4Q1C274_9BACT</name>
<gene>
    <name evidence="2" type="ORF">ESB04_01055</name>
</gene>
<proteinExistence type="predicted"/>
<dbReference type="AlphaFoldDB" id="A0A4Q1C274"/>
<dbReference type="Proteomes" id="UP000289455">
    <property type="component" value="Unassembled WGS sequence"/>
</dbReference>
<dbReference type="InterPro" id="IPR011330">
    <property type="entry name" value="Glyco_hydro/deAcase_b/a-brl"/>
</dbReference>
<sequence length="216" mass="24309">MDFDSRYMFIHRLPSVVPTIFPSLIWSRKVDSSDNQVFFTFDDGPCPEITNFVLEELDKYQAKATFFSIGKNLLAHADLGHLIQSSGHSLGNHTMNHVNAWQVSYQAYKEDKVACDVVFDELGISSVGFRPPYGRVNRELIRDLASQESVFMWSVLTGDYHSGLSSKSIINQCIKAIKPGSIIVFHDSQKAFPHLKIVLPALLSYCHGQGFQLLPL</sequence>
<evidence type="ECO:0000313" key="3">
    <source>
        <dbReference type="Proteomes" id="UP000289455"/>
    </source>
</evidence>
<dbReference type="Gene3D" id="3.20.20.370">
    <property type="entry name" value="Glycoside hydrolase/deacetylase"/>
    <property type="match status" value="1"/>
</dbReference>
<dbReference type="GO" id="GO:0005975">
    <property type="term" value="P:carbohydrate metabolic process"/>
    <property type="evidence" value="ECO:0007669"/>
    <property type="project" value="InterPro"/>
</dbReference>
<organism evidence="2 3">
    <name type="scientific">Aquirufa rosea</name>
    <dbReference type="NCBI Taxonomy" id="2509241"/>
    <lineage>
        <taxon>Bacteria</taxon>
        <taxon>Pseudomonadati</taxon>
        <taxon>Bacteroidota</taxon>
        <taxon>Cytophagia</taxon>
        <taxon>Cytophagales</taxon>
        <taxon>Flectobacillaceae</taxon>
        <taxon>Aquirufa</taxon>
    </lineage>
</organism>
<keyword evidence="3" id="KW-1185">Reference proteome</keyword>
<comment type="caution">
    <text evidence="2">The sequence shown here is derived from an EMBL/GenBank/DDBJ whole genome shotgun (WGS) entry which is preliminary data.</text>
</comment>
<protein>
    <submittedName>
        <fullName evidence="2">Polysaccharide deacetylase family protein</fullName>
    </submittedName>
</protein>
<accession>A0A4Q1C274</accession>
<dbReference type="CDD" id="cd10917">
    <property type="entry name" value="CE4_NodB_like_6s_7s"/>
    <property type="match status" value="1"/>
</dbReference>
<dbReference type="PROSITE" id="PS51677">
    <property type="entry name" value="NODB"/>
    <property type="match status" value="1"/>
</dbReference>
<evidence type="ECO:0000313" key="2">
    <source>
        <dbReference type="EMBL" id="RXK52266.1"/>
    </source>
</evidence>
<dbReference type="Pfam" id="PF01522">
    <property type="entry name" value="Polysacc_deac_1"/>
    <property type="match status" value="1"/>
</dbReference>
<evidence type="ECO:0000259" key="1">
    <source>
        <dbReference type="PROSITE" id="PS51677"/>
    </source>
</evidence>
<dbReference type="InterPro" id="IPR050248">
    <property type="entry name" value="Polysacc_deacetylase_ArnD"/>
</dbReference>
<reference evidence="2 3" key="1">
    <citation type="submission" date="2019-01" db="EMBL/GenBank/DDBJ databases">
        <title>Cytophagaceae bacterium strain CAR-16.</title>
        <authorList>
            <person name="Chen W.-M."/>
        </authorList>
    </citation>
    <scope>NUCLEOTIDE SEQUENCE [LARGE SCALE GENOMIC DNA]</scope>
    <source>
        <strain evidence="2 3">CAR-16</strain>
    </source>
</reference>
<dbReference type="PANTHER" id="PTHR10587">
    <property type="entry name" value="GLYCOSYL TRANSFERASE-RELATED"/>
    <property type="match status" value="1"/>
</dbReference>
<dbReference type="EMBL" id="SDHY01000001">
    <property type="protein sequence ID" value="RXK52266.1"/>
    <property type="molecule type" value="Genomic_DNA"/>
</dbReference>
<dbReference type="InterPro" id="IPR002509">
    <property type="entry name" value="NODB_dom"/>
</dbReference>
<dbReference type="SUPFAM" id="SSF88713">
    <property type="entry name" value="Glycoside hydrolase/deacetylase"/>
    <property type="match status" value="1"/>
</dbReference>
<dbReference type="OrthoDB" id="9812065at2"/>